<proteinExistence type="inferred from homology"/>
<dbReference type="Gene3D" id="3.40.50.620">
    <property type="entry name" value="HUPs"/>
    <property type="match status" value="1"/>
</dbReference>
<reference evidence="15 16" key="1">
    <citation type="submission" date="2014-04" db="EMBL/GenBank/DDBJ databases">
        <authorList>
            <consortium name="DOE Joint Genome Institute"/>
            <person name="Kuo A."/>
            <person name="Tarkka M."/>
            <person name="Buscot F."/>
            <person name="Kohler A."/>
            <person name="Nagy L.G."/>
            <person name="Floudas D."/>
            <person name="Copeland A."/>
            <person name="Barry K.W."/>
            <person name="Cichocki N."/>
            <person name="Veneault-Fourrey C."/>
            <person name="LaButti K."/>
            <person name="Lindquist E.A."/>
            <person name="Lipzen A."/>
            <person name="Lundell T."/>
            <person name="Morin E."/>
            <person name="Murat C."/>
            <person name="Sun H."/>
            <person name="Tunlid A."/>
            <person name="Henrissat B."/>
            <person name="Grigoriev I.V."/>
            <person name="Hibbett D.S."/>
            <person name="Martin F."/>
            <person name="Nordberg H.P."/>
            <person name="Cantor M.N."/>
            <person name="Hua S.X."/>
        </authorList>
    </citation>
    <scope>NUCLEOTIDE SEQUENCE [LARGE SCALE GENOMIC DNA]</scope>
    <source>
        <strain evidence="15 16">F 1598</strain>
    </source>
</reference>
<dbReference type="InterPro" id="IPR020751">
    <property type="entry name" value="aa-tRNA-synth_I_codon-bd_sub2"/>
</dbReference>
<keyword evidence="4 11" id="KW-0436">Ligase</keyword>
<dbReference type="HOGENOM" id="CLU_015768_6_3_1"/>
<reference evidence="16" key="2">
    <citation type="submission" date="2015-01" db="EMBL/GenBank/DDBJ databases">
        <title>Evolutionary Origins and Diversification of the Mycorrhizal Mutualists.</title>
        <authorList>
            <consortium name="DOE Joint Genome Institute"/>
            <consortium name="Mycorrhizal Genomics Consortium"/>
            <person name="Kohler A."/>
            <person name="Kuo A."/>
            <person name="Nagy L.G."/>
            <person name="Floudas D."/>
            <person name="Copeland A."/>
            <person name="Barry K.W."/>
            <person name="Cichocki N."/>
            <person name="Veneault-Fourrey C."/>
            <person name="LaButti K."/>
            <person name="Lindquist E.A."/>
            <person name="Lipzen A."/>
            <person name="Lundell T."/>
            <person name="Morin E."/>
            <person name="Murat C."/>
            <person name="Riley R."/>
            <person name="Ohm R."/>
            <person name="Sun H."/>
            <person name="Tunlid A."/>
            <person name="Henrissat B."/>
            <person name="Grigoriev I.V."/>
            <person name="Hibbett D.S."/>
            <person name="Martin F."/>
        </authorList>
    </citation>
    <scope>NUCLEOTIDE SEQUENCE [LARGE SCALE GENOMIC DNA]</scope>
    <source>
        <strain evidence="16">F 1598</strain>
    </source>
</reference>
<dbReference type="GO" id="GO:0008270">
    <property type="term" value="F:zinc ion binding"/>
    <property type="evidence" value="ECO:0007669"/>
    <property type="project" value="InterPro"/>
</dbReference>
<feature type="domain" description="Glutamyl/glutaminyl-tRNA synthetase class Ib catalytic" evidence="13">
    <location>
        <begin position="4"/>
        <end position="287"/>
    </location>
</feature>
<dbReference type="PANTHER" id="PTHR43311">
    <property type="entry name" value="GLUTAMATE--TRNA LIGASE"/>
    <property type="match status" value="1"/>
</dbReference>
<dbReference type="SUPFAM" id="SSF48163">
    <property type="entry name" value="An anticodon-binding domain of class I aminoacyl-tRNA synthetases"/>
    <property type="match status" value="1"/>
</dbReference>
<dbReference type="InterPro" id="IPR045462">
    <property type="entry name" value="aa-tRNA-synth_I_cd-bd"/>
</dbReference>
<dbReference type="InParanoid" id="A0A0C3B6F7"/>
<dbReference type="SUPFAM" id="SSF52374">
    <property type="entry name" value="Nucleotidylyl transferase"/>
    <property type="match status" value="1"/>
</dbReference>
<evidence type="ECO:0000256" key="5">
    <source>
        <dbReference type="ARBA" id="ARBA00022741"/>
    </source>
</evidence>
<dbReference type="InterPro" id="IPR049940">
    <property type="entry name" value="GluQ/Sye"/>
</dbReference>
<dbReference type="HAMAP" id="MF_00022">
    <property type="entry name" value="Glu_tRNA_synth_type1"/>
    <property type="match status" value="1"/>
</dbReference>
<feature type="region of interest" description="Disordered" evidence="12">
    <location>
        <begin position="289"/>
        <end position="313"/>
    </location>
</feature>
<dbReference type="STRING" id="765440.A0A0C3B6F7"/>
<evidence type="ECO:0000256" key="7">
    <source>
        <dbReference type="ARBA" id="ARBA00022917"/>
    </source>
</evidence>
<keyword evidence="7 11" id="KW-0648">Protein biosynthesis</keyword>
<dbReference type="EMBL" id="KN832997">
    <property type="protein sequence ID" value="KIM81818.1"/>
    <property type="molecule type" value="Genomic_DNA"/>
</dbReference>
<dbReference type="CDD" id="cd00808">
    <property type="entry name" value="GluRS_core"/>
    <property type="match status" value="1"/>
</dbReference>
<dbReference type="GO" id="GO:0005739">
    <property type="term" value="C:mitochondrion"/>
    <property type="evidence" value="ECO:0007669"/>
    <property type="project" value="UniProtKB-SubCell"/>
</dbReference>
<dbReference type="FunCoup" id="A0A0C3B6F7">
    <property type="interactions" value="413"/>
</dbReference>
<name>A0A0C3B6F7_PILCF</name>
<evidence type="ECO:0000259" key="14">
    <source>
        <dbReference type="Pfam" id="PF19269"/>
    </source>
</evidence>
<evidence type="ECO:0000313" key="16">
    <source>
        <dbReference type="Proteomes" id="UP000054166"/>
    </source>
</evidence>
<dbReference type="AlphaFoldDB" id="A0A0C3B6F7"/>
<dbReference type="GO" id="GO:0000049">
    <property type="term" value="F:tRNA binding"/>
    <property type="evidence" value="ECO:0007669"/>
    <property type="project" value="InterPro"/>
</dbReference>
<sequence>MALLRFAPSPTGSLHLGGLRTALYNHIYAKKLGGRWLLRIEDTDATRFVPEAVDGIKSVLSWAGLEYDFGPGKGGPQSPFFQSQRLDLYHAYAKKLLDSGHAYRCFCTPDQLSVKRERLARSGSKSTYDKTCLHLTEEEVARRVRAGEKSVIRLNDGETPPRAAITDIVFGPIKYSDAGISTDPILLKSDLFPTYHLASVVDDHEMGITHVLRGEEWLPSLPLHLDLYACLSVKPPQYGHLPILLNPDGTKMSKRKGDVQVSDYIKRGWEPAAVLNWLALVGWGTHHSVSSSPLSSPSSSSESFSTSRIDNAPDSTQIMTLPEIIDQFELSSLTHRRNALDLTKLEYLNKHHLLRMSSTHEGLESLARRIYLLYTSIEDIMNVILTLESRPTTVNDIPALAPFFFVDPDLASEEARSMIAPFSTLDRQQTLEAILRRLEQFSNEGSWDLLSISDMLKEENARLGLKSKVFNTVLRHALTGMKQGPSVPKTMTTLGTHRTLVRLRTAHSATMTI</sequence>
<evidence type="ECO:0000259" key="13">
    <source>
        <dbReference type="Pfam" id="PF00749"/>
    </source>
</evidence>
<feature type="compositionally biased region" description="Low complexity" evidence="12">
    <location>
        <begin position="289"/>
        <end position="307"/>
    </location>
</feature>
<evidence type="ECO:0000256" key="11">
    <source>
        <dbReference type="RuleBase" id="RU363037"/>
    </source>
</evidence>
<evidence type="ECO:0000313" key="15">
    <source>
        <dbReference type="EMBL" id="KIM81818.1"/>
    </source>
</evidence>
<keyword evidence="6 11" id="KW-0067">ATP-binding</keyword>
<evidence type="ECO:0000256" key="8">
    <source>
        <dbReference type="ARBA" id="ARBA00023146"/>
    </source>
</evidence>
<dbReference type="InterPro" id="IPR008925">
    <property type="entry name" value="aa_tRNA-synth_I_cd-bd_sf"/>
</dbReference>
<dbReference type="EC" id="6.1.1.17" evidence="3"/>
<dbReference type="GO" id="GO:0005524">
    <property type="term" value="F:ATP binding"/>
    <property type="evidence" value="ECO:0007669"/>
    <property type="project" value="UniProtKB-KW"/>
</dbReference>
<organism evidence="15 16">
    <name type="scientific">Piloderma croceum (strain F 1598)</name>
    <dbReference type="NCBI Taxonomy" id="765440"/>
    <lineage>
        <taxon>Eukaryota</taxon>
        <taxon>Fungi</taxon>
        <taxon>Dikarya</taxon>
        <taxon>Basidiomycota</taxon>
        <taxon>Agaricomycotina</taxon>
        <taxon>Agaricomycetes</taxon>
        <taxon>Agaricomycetidae</taxon>
        <taxon>Atheliales</taxon>
        <taxon>Atheliaceae</taxon>
        <taxon>Piloderma</taxon>
    </lineage>
</organism>
<dbReference type="InterPro" id="IPR014729">
    <property type="entry name" value="Rossmann-like_a/b/a_fold"/>
</dbReference>
<dbReference type="OrthoDB" id="428822at2759"/>
<dbReference type="InterPro" id="IPR000924">
    <property type="entry name" value="Glu/Gln-tRNA-synth"/>
</dbReference>
<dbReference type="GO" id="GO:0004818">
    <property type="term" value="F:glutamate-tRNA ligase activity"/>
    <property type="evidence" value="ECO:0007669"/>
    <property type="project" value="UniProtKB-EC"/>
</dbReference>
<dbReference type="PANTHER" id="PTHR43311:SF2">
    <property type="entry name" value="GLUTAMATE--TRNA LIGASE, MITOCHONDRIAL-RELATED"/>
    <property type="match status" value="1"/>
</dbReference>
<dbReference type="InterPro" id="IPR033910">
    <property type="entry name" value="GluRS_core"/>
</dbReference>
<dbReference type="PRINTS" id="PR00987">
    <property type="entry name" value="TRNASYNTHGLU"/>
</dbReference>
<dbReference type="Proteomes" id="UP000054166">
    <property type="component" value="Unassembled WGS sequence"/>
</dbReference>
<dbReference type="Pfam" id="PF19269">
    <property type="entry name" value="Anticodon_2"/>
    <property type="match status" value="1"/>
</dbReference>
<protein>
    <recommendedName>
        <fullName evidence="10">Glutamate--tRNA ligase, mitochondrial</fullName>
        <ecNumber evidence="3">6.1.1.17</ecNumber>
    </recommendedName>
    <alternativeName>
        <fullName evidence="9">Glutamyl-tRNA synthetase</fullName>
    </alternativeName>
</protein>
<evidence type="ECO:0000256" key="6">
    <source>
        <dbReference type="ARBA" id="ARBA00022840"/>
    </source>
</evidence>
<dbReference type="NCBIfam" id="TIGR00464">
    <property type="entry name" value="gltX_bact"/>
    <property type="match status" value="1"/>
</dbReference>
<evidence type="ECO:0000256" key="9">
    <source>
        <dbReference type="ARBA" id="ARBA00030865"/>
    </source>
</evidence>
<keyword evidence="16" id="KW-1185">Reference proteome</keyword>
<dbReference type="Gene3D" id="1.10.10.350">
    <property type="match status" value="1"/>
</dbReference>
<accession>A0A0C3B6F7</accession>
<keyword evidence="8 11" id="KW-0030">Aminoacyl-tRNA synthetase</keyword>
<evidence type="ECO:0000256" key="1">
    <source>
        <dbReference type="ARBA" id="ARBA00004173"/>
    </source>
</evidence>
<dbReference type="InterPro" id="IPR004527">
    <property type="entry name" value="Glu-tRNA-ligase_bac/mito"/>
</dbReference>
<dbReference type="GO" id="GO:0006424">
    <property type="term" value="P:glutamyl-tRNA aminoacylation"/>
    <property type="evidence" value="ECO:0007669"/>
    <property type="project" value="InterPro"/>
</dbReference>
<comment type="similarity">
    <text evidence="2">Belongs to the class-I aminoacyl-tRNA synthetase family. Glutamate--tRNA ligase type 1 subfamily.</text>
</comment>
<dbReference type="Pfam" id="PF00749">
    <property type="entry name" value="tRNA-synt_1c"/>
    <property type="match status" value="1"/>
</dbReference>
<evidence type="ECO:0000256" key="3">
    <source>
        <dbReference type="ARBA" id="ARBA00012835"/>
    </source>
</evidence>
<dbReference type="InterPro" id="IPR020058">
    <property type="entry name" value="Glu/Gln-tRNA-synth_Ib_cat-dom"/>
</dbReference>
<dbReference type="InterPro" id="IPR001412">
    <property type="entry name" value="aa-tRNA-synth_I_CS"/>
</dbReference>
<feature type="domain" description="Aminoacyl-tRNA synthetase class I anticodon-binding" evidence="14">
    <location>
        <begin position="376"/>
        <end position="506"/>
    </location>
</feature>
<evidence type="ECO:0000256" key="12">
    <source>
        <dbReference type="SAM" id="MobiDB-lite"/>
    </source>
</evidence>
<evidence type="ECO:0000256" key="10">
    <source>
        <dbReference type="ARBA" id="ARBA00072917"/>
    </source>
</evidence>
<evidence type="ECO:0000256" key="2">
    <source>
        <dbReference type="ARBA" id="ARBA00007894"/>
    </source>
</evidence>
<evidence type="ECO:0000256" key="4">
    <source>
        <dbReference type="ARBA" id="ARBA00022598"/>
    </source>
</evidence>
<keyword evidence="5 11" id="KW-0547">Nucleotide-binding</keyword>
<dbReference type="FunFam" id="3.40.50.620:FF:000045">
    <property type="entry name" value="Glutamate--tRNA ligase, mitochondrial"/>
    <property type="match status" value="1"/>
</dbReference>
<comment type="subcellular location">
    <subcellularLocation>
        <location evidence="1">Mitochondrion</location>
    </subcellularLocation>
</comment>
<dbReference type="PROSITE" id="PS00178">
    <property type="entry name" value="AA_TRNA_LIGASE_I"/>
    <property type="match status" value="1"/>
</dbReference>
<gene>
    <name evidence="15" type="ORF">PILCRDRAFT_786979</name>
</gene>